<dbReference type="Pfam" id="PF01321">
    <property type="entry name" value="Creatinase_N"/>
    <property type="match status" value="1"/>
</dbReference>
<dbReference type="Gene3D" id="3.90.230.10">
    <property type="entry name" value="Creatinase/methionine aminopeptidase superfamily"/>
    <property type="match status" value="1"/>
</dbReference>
<keyword evidence="7" id="KW-0645">Protease</keyword>
<reference evidence="7 8" key="1">
    <citation type="submission" date="2017-02" db="EMBL/GenBank/DDBJ databases">
        <authorList>
            <person name="Peterson S.W."/>
        </authorList>
    </citation>
    <scope>NUCLEOTIDE SEQUENCE [LARGE SCALE GENOMIC DNA]</scope>
    <source>
        <strain evidence="7 8">S285</strain>
    </source>
</reference>
<dbReference type="InterPro" id="IPR029149">
    <property type="entry name" value="Creatin/AminoP/Spt16_N"/>
</dbReference>
<gene>
    <name evidence="7" type="ORF">B1812_10710</name>
</gene>
<feature type="domain" description="Peptidase M24" evidence="4">
    <location>
        <begin position="323"/>
        <end position="534"/>
    </location>
</feature>
<dbReference type="Pfam" id="PF16188">
    <property type="entry name" value="Peptidase_M24_C"/>
    <property type="match status" value="1"/>
</dbReference>
<feature type="domain" description="Peptidase M24 C-terminal" evidence="6">
    <location>
        <begin position="545"/>
        <end position="603"/>
    </location>
</feature>
<dbReference type="PANTHER" id="PTHR43763:SF6">
    <property type="entry name" value="XAA-PRO AMINOPEPTIDASE 1"/>
    <property type="match status" value="1"/>
</dbReference>
<accession>A0A1W6MV29</accession>
<dbReference type="STRING" id="655015.B1812_10710"/>
<dbReference type="PANTHER" id="PTHR43763">
    <property type="entry name" value="XAA-PRO AMINOPEPTIDASE 1"/>
    <property type="match status" value="1"/>
</dbReference>
<dbReference type="EMBL" id="CP019948">
    <property type="protein sequence ID" value="ARN81463.1"/>
    <property type="molecule type" value="Genomic_DNA"/>
</dbReference>
<dbReference type="Proteomes" id="UP000193978">
    <property type="component" value="Chromosome"/>
</dbReference>
<feature type="domain" description="Creatinase N-terminal" evidence="5">
    <location>
        <begin position="21"/>
        <end position="153"/>
    </location>
</feature>
<dbReference type="RefSeq" id="WP_085771572.1">
    <property type="nucleotide sequence ID" value="NZ_AP027149.1"/>
</dbReference>
<dbReference type="InterPro" id="IPR000587">
    <property type="entry name" value="Creatinase_N"/>
</dbReference>
<dbReference type="InterPro" id="IPR032416">
    <property type="entry name" value="Peptidase_M24_C"/>
</dbReference>
<name>A0A1W6MV29_9HYPH</name>
<evidence type="ECO:0000259" key="5">
    <source>
        <dbReference type="Pfam" id="PF01321"/>
    </source>
</evidence>
<evidence type="ECO:0000259" key="6">
    <source>
        <dbReference type="Pfam" id="PF16188"/>
    </source>
</evidence>
<dbReference type="Gene3D" id="3.40.350.10">
    <property type="entry name" value="Creatinase/prolidase N-terminal domain"/>
    <property type="match status" value="2"/>
</dbReference>
<protein>
    <submittedName>
        <fullName evidence="7">X-Pro aminopeptidase</fullName>
    </submittedName>
</protein>
<keyword evidence="3" id="KW-0378">Hydrolase</keyword>
<dbReference type="InterPro" id="IPR036005">
    <property type="entry name" value="Creatinase/aminopeptidase-like"/>
</dbReference>
<sequence>MFEAKFQSFADAEHGGEAGVRLKALRARLAELGLDGFIVPRADEHQNEYVAPCSERLAWLTGFSGSAGLAIVLKKEAAIFVDGRYVLQVKEEIDAKLFSPQELAATPPTRWLAERVQKGARIGYDPFVHTNRQIDAFAKALGVKRAELVPVQPNPVDEIWKDRPAPPLGAVRLHPARLAGKGVAEKLAELRRGFDGANALLLSDPHSIAWTFNIRGSDVAHTPIALAFALIPARGAPTLYLDGRKIRGEARETLEKVLEIAPAHNLRRDLEALGEKKKIVLFDQATAPVLLVEALREAGGKPRLVEDPAALPKAIKNVRELAGMRIAHVRDGLALTRFLAWFEKEALEGELTEIGAAQALETFRRESGLLRDISFPTISAFGPHAAIPHYRVTERSNLKIQHGVYLVDSGGQYLDGTTDVTRTVAVGYAARPLREHFTRVLKGHIAIARAVFPKGVTGAQLDAMARRPLWEAGLDFDHGVGHGVGAYLSVHEGPQRIARMGHTPLEPGMILSNEPGYYRAGEYGIRLENLIIVEAREIKGAERDMLGFETITLAPFDLNLVEPALLAPEEVDWLNAYHARVRNTLSPLADSETRSWLKKATKRLPL</sequence>
<dbReference type="Pfam" id="PF16189">
    <property type="entry name" value="Creatinase_N_2"/>
    <property type="match status" value="1"/>
</dbReference>
<dbReference type="FunFam" id="3.90.230.10:FF:000009">
    <property type="entry name" value="xaa-Pro aminopeptidase 2"/>
    <property type="match status" value="1"/>
</dbReference>
<dbReference type="Pfam" id="PF00557">
    <property type="entry name" value="Peptidase_M24"/>
    <property type="match status" value="1"/>
</dbReference>
<dbReference type="InterPro" id="IPR000994">
    <property type="entry name" value="Pept_M24"/>
</dbReference>
<dbReference type="SUPFAM" id="SSF53092">
    <property type="entry name" value="Creatinase/prolidase N-terminal domain"/>
    <property type="match status" value="1"/>
</dbReference>
<keyword evidence="2" id="KW-0479">Metal-binding</keyword>
<comment type="similarity">
    <text evidence="1">Belongs to the peptidase M24B family.</text>
</comment>
<evidence type="ECO:0000313" key="8">
    <source>
        <dbReference type="Proteomes" id="UP000193978"/>
    </source>
</evidence>
<dbReference type="CDD" id="cd01085">
    <property type="entry name" value="APP"/>
    <property type="match status" value="1"/>
</dbReference>
<proteinExistence type="inferred from homology"/>
<dbReference type="GO" id="GO:0070006">
    <property type="term" value="F:metalloaminopeptidase activity"/>
    <property type="evidence" value="ECO:0007669"/>
    <property type="project" value="InterPro"/>
</dbReference>
<dbReference type="AlphaFoldDB" id="A0A1W6MV29"/>
<evidence type="ECO:0000259" key="4">
    <source>
        <dbReference type="Pfam" id="PF00557"/>
    </source>
</evidence>
<organism evidence="7 8">
    <name type="scientific">Methylocystis bryophila</name>
    <dbReference type="NCBI Taxonomy" id="655015"/>
    <lineage>
        <taxon>Bacteria</taxon>
        <taxon>Pseudomonadati</taxon>
        <taxon>Pseudomonadota</taxon>
        <taxon>Alphaproteobacteria</taxon>
        <taxon>Hyphomicrobiales</taxon>
        <taxon>Methylocystaceae</taxon>
        <taxon>Methylocystis</taxon>
    </lineage>
</organism>
<evidence type="ECO:0000256" key="2">
    <source>
        <dbReference type="ARBA" id="ARBA00022723"/>
    </source>
</evidence>
<keyword evidence="7" id="KW-0031">Aminopeptidase</keyword>
<evidence type="ECO:0000313" key="7">
    <source>
        <dbReference type="EMBL" id="ARN81463.1"/>
    </source>
</evidence>
<dbReference type="GO" id="GO:0005737">
    <property type="term" value="C:cytoplasm"/>
    <property type="evidence" value="ECO:0007669"/>
    <property type="project" value="UniProtKB-ARBA"/>
</dbReference>
<dbReference type="InterPro" id="IPR050422">
    <property type="entry name" value="X-Pro_aminopeptidase_P"/>
</dbReference>
<evidence type="ECO:0000256" key="3">
    <source>
        <dbReference type="ARBA" id="ARBA00022801"/>
    </source>
</evidence>
<evidence type="ECO:0000256" key="1">
    <source>
        <dbReference type="ARBA" id="ARBA00008766"/>
    </source>
</evidence>
<dbReference type="SUPFAM" id="SSF55920">
    <property type="entry name" value="Creatinase/aminopeptidase"/>
    <property type="match status" value="1"/>
</dbReference>
<keyword evidence="8" id="KW-1185">Reference proteome</keyword>
<dbReference type="InterPro" id="IPR033740">
    <property type="entry name" value="Pept_M24B"/>
</dbReference>
<dbReference type="KEGG" id="mbry:B1812_10710"/>
<dbReference type="OrthoDB" id="9806388at2"/>
<dbReference type="GO" id="GO:0046872">
    <property type="term" value="F:metal ion binding"/>
    <property type="evidence" value="ECO:0007669"/>
    <property type="project" value="UniProtKB-KW"/>
</dbReference>